<dbReference type="InterPro" id="IPR000527">
    <property type="entry name" value="Flag_Lring"/>
</dbReference>
<dbReference type="EMBL" id="FLUP01000001">
    <property type="protein sequence ID" value="SBV94970.1"/>
    <property type="molecule type" value="Genomic_DNA"/>
</dbReference>
<sequence length="239" mass="26058">MQARYIIPVLALSYLFCVACGGSPTRRPALHPPVTPPQEYRQEANSANNPGSIFAASETDTLFEDSRARRVGDIVVVKLVENTKAQNKAETTANKKGSNDYEVSAMFNKDHAGFIPFVAVGPQPAVGLPILNTGSTSGLTATGKTKRENYVTTSLATRVLRVLPGGLMEIEGAREIRVNEETEYMVVRGMIRSKDVSADNSVLSTQIADASIEYYGKGVLADKQKPGWFTRLMDNVWPF</sequence>
<keyword evidence="3 9" id="KW-0732">Signal</keyword>
<protein>
    <recommendedName>
        <fullName evidence="7">Flagellar L-ring protein</fullName>
    </recommendedName>
    <alternativeName>
        <fullName evidence="7">Basal body L-ring protein</fullName>
    </alternativeName>
</protein>
<comment type="subunit">
    <text evidence="7">The basal body constitutes a major portion of the flagellar organelle and consists of four rings (L,P,S, and M) mounted on a central rod.</text>
</comment>
<dbReference type="GO" id="GO:0009279">
    <property type="term" value="C:cell outer membrane"/>
    <property type="evidence" value="ECO:0007669"/>
    <property type="project" value="UniProtKB-SubCell"/>
</dbReference>
<dbReference type="PANTHER" id="PTHR34933">
    <property type="entry name" value="FLAGELLAR L-RING PROTEIN"/>
    <property type="match status" value="1"/>
</dbReference>
<evidence type="ECO:0000256" key="8">
    <source>
        <dbReference type="SAM" id="MobiDB-lite"/>
    </source>
</evidence>
<dbReference type="PANTHER" id="PTHR34933:SF1">
    <property type="entry name" value="FLAGELLAR L-RING PROTEIN"/>
    <property type="match status" value="1"/>
</dbReference>
<dbReference type="RefSeq" id="WP_192111285.1">
    <property type="nucleotide sequence ID" value="NZ_CABUEN010000005.1"/>
</dbReference>
<organism evidence="10">
    <name type="scientific">uncultured Desulfovibrio sp</name>
    <dbReference type="NCBI Taxonomy" id="167968"/>
    <lineage>
        <taxon>Bacteria</taxon>
        <taxon>Pseudomonadati</taxon>
        <taxon>Thermodesulfobacteriota</taxon>
        <taxon>Desulfovibrionia</taxon>
        <taxon>Desulfovibrionales</taxon>
        <taxon>Desulfovibrionaceae</taxon>
        <taxon>Desulfovibrio</taxon>
        <taxon>environmental samples</taxon>
    </lineage>
</organism>
<dbReference type="GO" id="GO:0009427">
    <property type="term" value="C:bacterial-type flagellum basal body, distal rod, L ring"/>
    <property type="evidence" value="ECO:0007669"/>
    <property type="project" value="InterPro"/>
</dbReference>
<keyword evidence="5 7" id="KW-0975">Bacterial flagellum</keyword>
<keyword evidence="6 7" id="KW-0998">Cell outer membrane</keyword>
<dbReference type="PRINTS" id="PR01008">
    <property type="entry name" value="FLGLRINGFLGH"/>
</dbReference>
<reference evidence="10" key="1">
    <citation type="submission" date="2016-04" db="EMBL/GenBank/DDBJ databases">
        <authorList>
            <person name="Evans L.H."/>
            <person name="Alamgir A."/>
            <person name="Owens N."/>
            <person name="Weber N.D."/>
            <person name="Virtaneva K."/>
            <person name="Barbian K."/>
            <person name="Babar A."/>
            <person name="Rosenke K."/>
        </authorList>
    </citation>
    <scope>NUCLEOTIDE SEQUENCE</scope>
    <source>
        <strain evidence="10">92-2</strain>
    </source>
</reference>
<evidence type="ECO:0000256" key="6">
    <source>
        <dbReference type="ARBA" id="ARBA00023237"/>
    </source>
</evidence>
<name>A0A212J6A0_9BACT</name>
<evidence type="ECO:0000256" key="2">
    <source>
        <dbReference type="ARBA" id="ARBA00006929"/>
    </source>
</evidence>
<feature type="region of interest" description="Disordered" evidence="8">
    <location>
        <begin position="27"/>
        <end position="46"/>
    </location>
</feature>
<keyword evidence="4 7" id="KW-0472">Membrane</keyword>
<dbReference type="GO" id="GO:0003774">
    <property type="term" value="F:cytoskeletal motor activity"/>
    <property type="evidence" value="ECO:0007669"/>
    <property type="project" value="InterPro"/>
</dbReference>
<comment type="subcellular location">
    <subcellularLocation>
        <location evidence="7">Cell outer membrane</location>
    </subcellularLocation>
    <subcellularLocation>
        <location evidence="7">Bacterial flagellum basal body</location>
    </subcellularLocation>
</comment>
<evidence type="ECO:0000256" key="3">
    <source>
        <dbReference type="ARBA" id="ARBA00022729"/>
    </source>
</evidence>
<evidence type="ECO:0000256" key="9">
    <source>
        <dbReference type="SAM" id="SignalP"/>
    </source>
</evidence>
<gene>
    <name evidence="7 10" type="primary">flgH</name>
    <name evidence="10" type="ORF">KM92DES2_10599</name>
</gene>
<evidence type="ECO:0000313" key="10">
    <source>
        <dbReference type="EMBL" id="SBV94970.1"/>
    </source>
</evidence>
<proteinExistence type="inferred from homology"/>
<evidence type="ECO:0000256" key="1">
    <source>
        <dbReference type="ARBA" id="ARBA00002591"/>
    </source>
</evidence>
<comment type="similarity">
    <text evidence="2 7">Belongs to the FlgH family.</text>
</comment>
<feature type="signal peptide" evidence="9">
    <location>
        <begin position="1"/>
        <end position="21"/>
    </location>
</feature>
<dbReference type="AlphaFoldDB" id="A0A212J6A0"/>
<keyword evidence="10" id="KW-0969">Cilium</keyword>
<dbReference type="NCBIfam" id="NF009336">
    <property type="entry name" value="PRK12696.1"/>
    <property type="match status" value="1"/>
</dbReference>
<keyword evidence="10" id="KW-0282">Flagellum</keyword>
<comment type="function">
    <text evidence="1 7">Assembles around the rod to form the L-ring and probably protects the motor/basal body from shearing forces during rotation.</text>
</comment>
<evidence type="ECO:0000256" key="5">
    <source>
        <dbReference type="ARBA" id="ARBA00023143"/>
    </source>
</evidence>
<accession>A0A212J6A0</accession>
<keyword evidence="10" id="KW-0966">Cell projection</keyword>
<dbReference type="Pfam" id="PF02107">
    <property type="entry name" value="FlgH"/>
    <property type="match status" value="1"/>
</dbReference>
<evidence type="ECO:0000256" key="4">
    <source>
        <dbReference type="ARBA" id="ARBA00023136"/>
    </source>
</evidence>
<feature type="chain" id="PRO_5013165983" description="Flagellar L-ring protein" evidence="9">
    <location>
        <begin position="22"/>
        <end position="239"/>
    </location>
</feature>
<evidence type="ECO:0000256" key="7">
    <source>
        <dbReference type="HAMAP-Rule" id="MF_00415"/>
    </source>
</evidence>
<dbReference type="HAMAP" id="MF_00415">
    <property type="entry name" value="FlgH"/>
    <property type="match status" value="1"/>
</dbReference>
<dbReference type="GO" id="GO:0071973">
    <property type="term" value="P:bacterial-type flagellum-dependent cell motility"/>
    <property type="evidence" value="ECO:0007669"/>
    <property type="project" value="InterPro"/>
</dbReference>